<dbReference type="InterPro" id="IPR019328">
    <property type="entry name" value="PIGH-H_dom"/>
</dbReference>
<reference evidence="5 6" key="1">
    <citation type="journal article" date="2018" name="Evol. Lett.">
        <title>Horizontal gene cluster transfer increased hallucinogenic mushroom diversity.</title>
        <authorList>
            <person name="Reynolds H.T."/>
            <person name="Vijayakumar V."/>
            <person name="Gluck-Thaler E."/>
            <person name="Korotkin H.B."/>
            <person name="Matheny P.B."/>
            <person name="Slot J.C."/>
        </authorList>
    </citation>
    <scope>NUCLEOTIDE SEQUENCE [LARGE SCALE GENOMIC DNA]</scope>
    <source>
        <strain evidence="5 6">SRW20</strain>
    </source>
</reference>
<feature type="domain" description="Phosphatidylinositol N-acetylglucosaminyltransferase subunit H conserved" evidence="4">
    <location>
        <begin position="101"/>
        <end position="170"/>
    </location>
</feature>
<dbReference type="EMBL" id="NHYE01004891">
    <property type="protein sequence ID" value="PPQ81198.1"/>
    <property type="molecule type" value="Genomic_DNA"/>
</dbReference>
<comment type="similarity">
    <text evidence="2">Belongs to the PIGH family.</text>
</comment>
<dbReference type="UniPathway" id="UPA00196"/>
<evidence type="ECO:0000313" key="6">
    <source>
        <dbReference type="Proteomes" id="UP000284706"/>
    </source>
</evidence>
<protein>
    <recommendedName>
        <fullName evidence="4">Phosphatidylinositol N-acetylglucosaminyltransferase subunit H conserved domain-containing protein</fullName>
    </recommendedName>
</protein>
<gene>
    <name evidence="5" type="ORF">CVT26_010355</name>
</gene>
<name>A0A409WRQ9_9AGAR</name>
<dbReference type="GO" id="GO:0006506">
    <property type="term" value="P:GPI anchor biosynthetic process"/>
    <property type="evidence" value="ECO:0007669"/>
    <property type="project" value="UniProtKB-UniPathway"/>
</dbReference>
<keyword evidence="3" id="KW-0472">Membrane</keyword>
<dbReference type="PANTHER" id="PTHR15231">
    <property type="entry name" value="PHOSPHATIDYLINOSITOL N-ACETYLGLUCOSAMINYLTRANSFERASE SUBUNIT H"/>
    <property type="match status" value="1"/>
</dbReference>
<comment type="caution">
    <text evidence="5">The sequence shown here is derived from an EMBL/GenBank/DDBJ whole genome shotgun (WGS) entry which is preliminary data.</text>
</comment>
<keyword evidence="6" id="KW-1185">Reference proteome</keyword>
<dbReference type="AlphaFoldDB" id="A0A409WRQ9"/>
<organism evidence="5 6">
    <name type="scientific">Gymnopilus dilepis</name>
    <dbReference type="NCBI Taxonomy" id="231916"/>
    <lineage>
        <taxon>Eukaryota</taxon>
        <taxon>Fungi</taxon>
        <taxon>Dikarya</taxon>
        <taxon>Basidiomycota</taxon>
        <taxon>Agaricomycotina</taxon>
        <taxon>Agaricomycetes</taxon>
        <taxon>Agaricomycetidae</taxon>
        <taxon>Agaricales</taxon>
        <taxon>Agaricineae</taxon>
        <taxon>Hymenogastraceae</taxon>
        <taxon>Gymnopilus</taxon>
    </lineage>
</organism>
<dbReference type="Proteomes" id="UP000284706">
    <property type="component" value="Unassembled WGS sequence"/>
</dbReference>
<sequence>MRDKSTTLGHPLPLHPEFCTLHTPGYYEYRLDRSVNLMKVAPAFLVATMVVFCPQLVGPQTHPSHSLLNKTQLRDMYGCLLILLCLALFPGLLLFQLLSESLVLLPPHGIQLEKQYGLPGVKPLISSRLFIPSVTLEGVFIHEGLRGWNILYYLVMVQKGGSEFGFHVVYKDLQPDRDILLKTYEAVQEVASTGANLRAD</sequence>
<feature type="transmembrane region" description="Helical" evidence="3">
    <location>
        <begin position="77"/>
        <end position="98"/>
    </location>
</feature>
<dbReference type="InParanoid" id="A0A409WRQ9"/>
<evidence type="ECO:0000256" key="2">
    <source>
        <dbReference type="ARBA" id="ARBA00009610"/>
    </source>
</evidence>
<keyword evidence="3" id="KW-1133">Transmembrane helix</keyword>
<dbReference type="STRING" id="231916.A0A409WRQ9"/>
<evidence type="ECO:0000256" key="1">
    <source>
        <dbReference type="ARBA" id="ARBA00004687"/>
    </source>
</evidence>
<comment type="pathway">
    <text evidence="1">Glycolipid biosynthesis; glycosylphosphatidylinositol-anchor biosynthesis.</text>
</comment>
<evidence type="ECO:0000259" key="4">
    <source>
        <dbReference type="Pfam" id="PF10181"/>
    </source>
</evidence>
<dbReference type="Pfam" id="PF10181">
    <property type="entry name" value="PIG-H"/>
    <property type="match status" value="1"/>
</dbReference>
<dbReference type="OrthoDB" id="6256716at2759"/>
<keyword evidence="3" id="KW-0812">Transmembrane</keyword>
<dbReference type="InterPro" id="IPR044215">
    <property type="entry name" value="PIG-H"/>
</dbReference>
<dbReference type="PANTHER" id="PTHR15231:SF1">
    <property type="entry name" value="PHOSPHATIDYLINOSITOL N-ACETYLGLUCOSAMINYLTRANSFERASE SUBUNIT H"/>
    <property type="match status" value="1"/>
</dbReference>
<evidence type="ECO:0000256" key="3">
    <source>
        <dbReference type="SAM" id="Phobius"/>
    </source>
</evidence>
<evidence type="ECO:0000313" key="5">
    <source>
        <dbReference type="EMBL" id="PPQ81198.1"/>
    </source>
</evidence>
<dbReference type="GO" id="GO:0000506">
    <property type="term" value="C:glycosylphosphatidylinositol-N-acetylglucosaminyltransferase (GPI-GnT) complex"/>
    <property type="evidence" value="ECO:0007669"/>
    <property type="project" value="InterPro"/>
</dbReference>
<accession>A0A409WRQ9</accession>
<proteinExistence type="inferred from homology"/>